<organism evidence="2">
    <name type="scientific">Daucus carota subsp. sativus</name>
    <name type="common">Carrot</name>
    <dbReference type="NCBI Taxonomy" id="79200"/>
    <lineage>
        <taxon>Eukaryota</taxon>
        <taxon>Viridiplantae</taxon>
        <taxon>Streptophyta</taxon>
        <taxon>Embryophyta</taxon>
        <taxon>Tracheophyta</taxon>
        <taxon>Spermatophyta</taxon>
        <taxon>Magnoliopsida</taxon>
        <taxon>eudicotyledons</taxon>
        <taxon>Gunneridae</taxon>
        <taxon>Pentapetalae</taxon>
        <taxon>asterids</taxon>
        <taxon>campanulids</taxon>
        <taxon>Apiales</taxon>
        <taxon>Apiaceae</taxon>
        <taxon>Apioideae</taxon>
        <taxon>Scandiceae</taxon>
        <taxon>Daucinae</taxon>
        <taxon>Daucus</taxon>
        <taxon>Daucus sect. Daucus</taxon>
    </lineage>
</organism>
<evidence type="ECO:0000256" key="1">
    <source>
        <dbReference type="SAM" id="MobiDB-lite"/>
    </source>
</evidence>
<dbReference type="Proteomes" id="UP000077755">
    <property type="component" value="Chromosome 6"/>
</dbReference>
<dbReference type="PANTHER" id="PTHR31343:SF29">
    <property type="entry name" value="DUF789 DOMAIN-CONTAINING PROTEIN"/>
    <property type="match status" value="1"/>
</dbReference>
<sequence>MASAPSQTNFQRLLRALTPTVRPRPIPRAYVEGWNKTWNPLGQPITQYYSLGDLWYSFEKWSACGTGTRIENPGGEDVMHYFVPKLSAIQIFTTKSLDKLRILKIKDIKDIDGLEAELWSDESDGEKSSGSPSNDSSNAWEVTADDWGNDYEDPPLYRRNFRNLYFGAEDTTSPYFRAPLFEKIFEATVQYPGLMTLKSTDLTPASWIAISWYPIYQVAAHEVKDDMASPFLTFHTLSSFFIDAADVTADAISLPPFGIASYRLEGDIWFGSEQADYVKFYDLHRAADSWLKQVHFNHYDFKFFNKKADHDCNADCPCRRYGNYHKDF</sequence>
<dbReference type="PANTHER" id="PTHR31343">
    <property type="entry name" value="T15D22.8"/>
    <property type="match status" value="1"/>
</dbReference>
<protein>
    <submittedName>
        <fullName evidence="2">Uncharacterized protein</fullName>
    </submittedName>
</protein>
<name>A0A164UV93_DAUCS</name>
<dbReference type="InterPro" id="IPR008507">
    <property type="entry name" value="DUF789"/>
</dbReference>
<dbReference type="EMBL" id="LNRQ01000006">
    <property type="protein sequence ID" value="KZM89406.1"/>
    <property type="molecule type" value="Genomic_DNA"/>
</dbReference>
<dbReference type="Gramene" id="KZM89406">
    <property type="protein sequence ID" value="KZM89406"/>
    <property type="gene ID" value="DCAR_023231"/>
</dbReference>
<dbReference type="Pfam" id="PF05623">
    <property type="entry name" value="DUF789"/>
    <property type="match status" value="1"/>
</dbReference>
<dbReference type="EMBL" id="CP093348">
    <property type="protein sequence ID" value="WOH03377.1"/>
    <property type="molecule type" value="Genomic_DNA"/>
</dbReference>
<reference evidence="3" key="2">
    <citation type="submission" date="2022-03" db="EMBL/GenBank/DDBJ databases">
        <title>Draft title - Genomic analysis of global carrot germplasm unveils the trajectory of domestication and the origin of high carotenoid orange carrot.</title>
        <authorList>
            <person name="Iorizzo M."/>
            <person name="Ellison S."/>
            <person name="Senalik D."/>
            <person name="Macko-Podgorni A."/>
            <person name="Grzebelus D."/>
            <person name="Bostan H."/>
            <person name="Rolling W."/>
            <person name="Curaba J."/>
            <person name="Simon P."/>
        </authorList>
    </citation>
    <scope>NUCLEOTIDE SEQUENCE</scope>
    <source>
        <tissue evidence="3">Leaf</tissue>
    </source>
</reference>
<dbReference type="STRING" id="79200.A0A164UV93"/>
<dbReference type="OrthoDB" id="1896065at2759"/>
<proteinExistence type="predicted"/>
<keyword evidence="4" id="KW-1185">Reference proteome</keyword>
<feature type="region of interest" description="Disordered" evidence="1">
    <location>
        <begin position="120"/>
        <end position="139"/>
    </location>
</feature>
<dbReference type="AlphaFoldDB" id="A0A164UV93"/>
<evidence type="ECO:0000313" key="2">
    <source>
        <dbReference type="EMBL" id="KZM89406.1"/>
    </source>
</evidence>
<gene>
    <name evidence="2" type="ORF">DCAR_023231</name>
    <name evidence="3" type="ORF">DCAR_0622774</name>
</gene>
<reference evidence="2" key="1">
    <citation type="journal article" date="2016" name="Nat. Genet.">
        <title>A high-quality carrot genome assembly provides new insights into carotenoid accumulation and asterid genome evolution.</title>
        <authorList>
            <person name="Iorizzo M."/>
            <person name="Ellison S."/>
            <person name="Senalik D."/>
            <person name="Zeng P."/>
            <person name="Satapoomin P."/>
            <person name="Huang J."/>
            <person name="Bowman M."/>
            <person name="Iovene M."/>
            <person name="Sanseverino W."/>
            <person name="Cavagnaro P."/>
            <person name="Yildiz M."/>
            <person name="Macko-Podgorni A."/>
            <person name="Moranska E."/>
            <person name="Grzebelus E."/>
            <person name="Grzebelus D."/>
            <person name="Ashrafi H."/>
            <person name="Zheng Z."/>
            <person name="Cheng S."/>
            <person name="Spooner D."/>
            <person name="Van Deynze A."/>
            <person name="Simon P."/>
        </authorList>
    </citation>
    <scope>NUCLEOTIDE SEQUENCE [LARGE SCALE GENOMIC DNA]</scope>
    <source>
        <tissue evidence="2">Leaf</tissue>
    </source>
</reference>
<accession>A0A164UV93</accession>
<feature type="compositionally biased region" description="Low complexity" evidence="1">
    <location>
        <begin position="128"/>
        <end position="137"/>
    </location>
</feature>
<evidence type="ECO:0000313" key="3">
    <source>
        <dbReference type="EMBL" id="WOH03377.1"/>
    </source>
</evidence>
<evidence type="ECO:0000313" key="4">
    <source>
        <dbReference type="Proteomes" id="UP000077755"/>
    </source>
</evidence>